<dbReference type="Proteomes" id="UP000396788">
    <property type="component" value="Unassembled WGS sequence"/>
</dbReference>
<dbReference type="InterPro" id="IPR009100">
    <property type="entry name" value="AcylCoA_DH/oxidase_NM_dom_sf"/>
</dbReference>
<dbReference type="AlphaFoldDB" id="A0A5E4WHK5"/>
<feature type="domain" description="Acyl-CoA oxidase/dehydrogenase middle" evidence="6">
    <location>
        <begin position="164"/>
        <end position="269"/>
    </location>
</feature>
<dbReference type="InterPro" id="IPR013786">
    <property type="entry name" value="AcylCoA_DH/ox_N"/>
</dbReference>
<feature type="domain" description="Acyl-CoA dehydrogenase/oxidase C-terminal" evidence="5">
    <location>
        <begin position="281"/>
        <end position="443"/>
    </location>
</feature>
<evidence type="ECO:0000313" key="8">
    <source>
        <dbReference type="EMBL" id="VVE23309.1"/>
    </source>
</evidence>
<dbReference type="InterPro" id="IPR037069">
    <property type="entry name" value="AcylCoA_DH/ox_N_sf"/>
</dbReference>
<keyword evidence="8" id="KW-0560">Oxidoreductase</keyword>
<reference evidence="8 9" key="1">
    <citation type="submission" date="2019-08" db="EMBL/GenBank/DDBJ databases">
        <authorList>
            <person name="Peeters C."/>
        </authorList>
    </citation>
    <scope>NUCLEOTIDE SEQUENCE [LARGE SCALE GENOMIC DNA]</scope>
    <source>
        <strain evidence="8 9">LMG 31107</strain>
    </source>
</reference>
<dbReference type="SUPFAM" id="SSF47203">
    <property type="entry name" value="Acyl-CoA dehydrogenase C-terminal domain-like"/>
    <property type="match status" value="1"/>
</dbReference>
<keyword evidence="3" id="KW-0285">Flavoprotein</keyword>
<dbReference type="EMBL" id="CABPRY010000007">
    <property type="protein sequence ID" value="VVE23309.1"/>
    <property type="molecule type" value="Genomic_DNA"/>
</dbReference>
<evidence type="ECO:0000259" key="5">
    <source>
        <dbReference type="Pfam" id="PF00441"/>
    </source>
</evidence>
<comment type="similarity">
    <text evidence="2">Belongs to the acyl-CoA dehydrogenase family.</text>
</comment>
<evidence type="ECO:0000313" key="9">
    <source>
        <dbReference type="Proteomes" id="UP000396788"/>
    </source>
</evidence>
<dbReference type="RefSeq" id="WP_150609788.1">
    <property type="nucleotide sequence ID" value="NZ_CABPRY010000007.1"/>
</dbReference>
<dbReference type="EC" id="1.3.8.-" evidence="8"/>
<dbReference type="InterPro" id="IPR009075">
    <property type="entry name" value="AcylCo_DH/oxidase_C"/>
</dbReference>
<evidence type="ECO:0000256" key="3">
    <source>
        <dbReference type="ARBA" id="ARBA00022630"/>
    </source>
</evidence>
<dbReference type="Gene3D" id="1.20.140.10">
    <property type="entry name" value="Butyryl-CoA Dehydrogenase, subunit A, domain 3"/>
    <property type="match status" value="1"/>
</dbReference>
<feature type="domain" description="Acyl-CoA dehydrogenase/oxidase N-terminal" evidence="7">
    <location>
        <begin position="42"/>
        <end position="159"/>
    </location>
</feature>
<name>A0A5E4WHK5_9BURK</name>
<dbReference type="Gene3D" id="1.10.540.10">
    <property type="entry name" value="Acyl-CoA dehydrogenase/oxidase, N-terminal domain"/>
    <property type="match status" value="1"/>
</dbReference>
<protein>
    <submittedName>
        <fullName evidence="8">3-methylmercaptopropionyl-CoA dehydrogenase</fullName>
        <ecNumber evidence="8">1.3.8.-</ecNumber>
    </submittedName>
</protein>
<comment type="cofactor">
    <cofactor evidence="1">
        <name>FAD</name>
        <dbReference type="ChEBI" id="CHEBI:57692"/>
    </cofactor>
</comment>
<dbReference type="Pfam" id="PF00441">
    <property type="entry name" value="Acyl-CoA_dh_1"/>
    <property type="match status" value="1"/>
</dbReference>
<evidence type="ECO:0000259" key="7">
    <source>
        <dbReference type="Pfam" id="PF02771"/>
    </source>
</evidence>
<accession>A0A5E4WHK5</accession>
<dbReference type="Pfam" id="PF02771">
    <property type="entry name" value="Acyl-CoA_dh_N"/>
    <property type="match status" value="1"/>
</dbReference>
<evidence type="ECO:0000259" key="6">
    <source>
        <dbReference type="Pfam" id="PF02770"/>
    </source>
</evidence>
<dbReference type="Pfam" id="PF02770">
    <property type="entry name" value="Acyl-CoA_dh_M"/>
    <property type="match status" value="1"/>
</dbReference>
<dbReference type="InterPro" id="IPR036250">
    <property type="entry name" value="AcylCo_DH-like_C"/>
</dbReference>
<gene>
    <name evidence="8" type="primary">dmdC_1</name>
    <name evidence="8" type="ORF">PCE31107_03267</name>
</gene>
<dbReference type="InterPro" id="IPR052166">
    <property type="entry name" value="Diverse_Acyl-CoA_DH"/>
</dbReference>
<dbReference type="Gene3D" id="2.40.110.10">
    <property type="entry name" value="Butyryl-CoA Dehydrogenase, subunit A, domain 2"/>
    <property type="match status" value="1"/>
</dbReference>
<dbReference type="GO" id="GO:0016627">
    <property type="term" value="F:oxidoreductase activity, acting on the CH-CH group of donors"/>
    <property type="evidence" value="ECO:0007669"/>
    <property type="project" value="InterPro"/>
</dbReference>
<evidence type="ECO:0000256" key="1">
    <source>
        <dbReference type="ARBA" id="ARBA00001974"/>
    </source>
</evidence>
<evidence type="ECO:0000256" key="2">
    <source>
        <dbReference type="ARBA" id="ARBA00009347"/>
    </source>
</evidence>
<dbReference type="PANTHER" id="PTHR42803">
    <property type="entry name" value="ACYL-COA DEHYDROGENASE"/>
    <property type="match status" value="1"/>
</dbReference>
<dbReference type="InterPro" id="IPR006091">
    <property type="entry name" value="Acyl-CoA_Oxase/DH_mid-dom"/>
</dbReference>
<evidence type="ECO:0000256" key="4">
    <source>
        <dbReference type="ARBA" id="ARBA00022827"/>
    </source>
</evidence>
<dbReference type="GO" id="GO:0050660">
    <property type="term" value="F:flavin adenine dinucleotide binding"/>
    <property type="evidence" value="ECO:0007669"/>
    <property type="project" value="InterPro"/>
</dbReference>
<dbReference type="SUPFAM" id="SSF56645">
    <property type="entry name" value="Acyl-CoA dehydrogenase NM domain-like"/>
    <property type="match status" value="1"/>
</dbReference>
<organism evidence="8 9">
    <name type="scientific">Pandoraea cepalis</name>
    <dbReference type="NCBI Taxonomy" id="2508294"/>
    <lineage>
        <taxon>Bacteria</taxon>
        <taxon>Pseudomonadati</taxon>
        <taxon>Pseudomonadota</taxon>
        <taxon>Betaproteobacteria</taxon>
        <taxon>Burkholderiales</taxon>
        <taxon>Burkholderiaceae</taxon>
        <taxon>Pandoraea</taxon>
    </lineage>
</organism>
<dbReference type="InterPro" id="IPR046373">
    <property type="entry name" value="Acyl-CoA_Oxase/DH_mid-dom_sf"/>
</dbReference>
<keyword evidence="4" id="KW-0274">FAD</keyword>
<proteinExistence type="inferred from homology"/>
<dbReference type="PANTHER" id="PTHR42803:SF1">
    <property type="entry name" value="BROAD-SPECIFICITY LINEAR ACYL-COA DEHYDROGENASE FADE5"/>
    <property type="match status" value="1"/>
</dbReference>
<sequence length="579" mass="61924">MAYPQSLGAAEDIAFVLNTLGVGDALTRLGPFREFDTATFVQVVDEAARFSREVLAPLNAVGDREGCTWRDGEVRTPTGFADAYRQYCNAGWPSLPCDPSLGGQGLPVVVQVAVQELTAGANLAWTMYPGILHGAYECVHRFGSAALRDAWLRPLVSGEWLATMALTEPGAGSDLGQIRTRAEWIDGTRETVRVTGEKIFISGGEQDLTPNIVHLVLARTPDAPPGSGGLSLFLVPKVLANGERNAVRCTGIEHKMGIRGSATCSMAFEGATGYLIGAPHRGLEAMFAMMNSARLHVGASGVGLAQSAYDMALRHAGERVQSRVPGAEAGVPIAGHPAVWRLLEGQRVAVEGARLLLYRAALAIDEAHHADTPQARVQADALVALLTPVVKAMLTEQAFLGASDALQVFGGYGYVEETGISQFLRDARIPMIYEGTNEIQAIDLMLRKVVKDDGATLSQWLTWARAQVSEARIVDTRDGFDAALVALDDWTMLMPSVIALARTSPRAALCVAGEVMRVVHGLSMAGLWAQAAVAAHRVPGPIADGKRSAARYWLKFTLPETRRAMAIVAAQIRDPETAE</sequence>